<reference evidence="2 3" key="1">
    <citation type="submission" date="2020-05" db="EMBL/GenBank/DDBJ databases">
        <title>Genomic Encyclopedia of Type Strains, Phase IV (KMG-V): Genome sequencing to study the core and pangenomes of soil and plant-associated prokaryotes.</title>
        <authorList>
            <person name="Whitman W."/>
        </authorList>
    </citation>
    <scope>NUCLEOTIDE SEQUENCE [LARGE SCALE GENOMIC DNA]</scope>
    <source>
        <strain evidence="2 3">C29</strain>
    </source>
</reference>
<dbReference type="RefSeq" id="WP_173804700.1">
    <property type="nucleotide sequence ID" value="NZ_JABSNM010000005.1"/>
</dbReference>
<keyword evidence="1" id="KW-0732">Signal</keyword>
<feature type="signal peptide" evidence="1">
    <location>
        <begin position="1"/>
        <end position="26"/>
    </location>
</feature>
<dbReference type="Proteomes" id="UP001516061">
    <property type="component" value="Unassembled WGS sequence"/>
</dbReference>
<protein>
    <submittedName>
        <fullName evidence="2">Uncharacterized protein</fullName>
    </submittedName>
</protein>
<dbReference type="EMBL" id="JABSNM010000005">
    <property type="protein sequence ID" value="NRT55731.1"/>
    <property type="molecule type" value="Genomic_DNA"/>
</dbReference>
<evidence type="ECO:0000256" key="1">
    <source>
        <dbReference type="SAM" id="SignalP"/>
    </source>
</evidence>
<feature type="chain" id="PRO_5046168444" evidence="1">
    <location>
        <begin position="27"/>
        <end position="100"/>
    </location>
</feature>
<dbReference type="PROSITE" id="PS51257">
    <property type="entry name" value="PROKAR_LIPOPROTEIN"/>
    <property type="match status" value="1"/>
</dbReference>
<proteinExistence type="predicted"/>
<dbReference type="Pfam" id="PF23793">
    <property type="entry name" value="LysC"/>
    <property type="match status" value="1"/>
</dbReference>
<name>A0ABX2G1T8_9BURK</name>
<comment type="caution">
    <text evidence="2">The sequence shown here is derived from an EMBL/GenBank/DDBJ whole genome shotgun (WGS) entry which is preliminary data.</text>
</comment>
<keyword evidence="3" id="KW-1185">Reference proteome</keyword>
<accession>A0ABX2G1T8</accession>
<organism evidence="2 3">
    <name type="scientific">Sphaerotilus uruguayifluvii</name>
    <dbReference type="NCBI Taxonomy" id="2735897"/>
    <lineage>
        <taxon>Bacteria</taxon>
        <taxon>Pseudomonadati</taxon>
        <taxon>Pseudomonadota</taxon>
        <taxon>Betaproteobacteria</taxon>
        <taxon>Burkholderiales</taxon>
        <taxon>Sphaerotilaceae</taxon>
        <taxon>Sphaerotilus</taxon>
    </lineage>
</organism>
<gene>
    <name evidence="2" type="ORF">HNQ01_001461</name>
</gene>
<evidence type="ECO:0000313" key="3">
    <source>
        <dbReference type="Proteomes" id="UP001516061"/>
    </source>
</evidence>
<dbReference type="InterPro" id="IPR058979">
    <property type="entry name" value="LysC-like"/>
</dbReference>
<sequence>MRFVTPALPVLLAALLVGCATRPATPTPPVTLRCVVPPGADSACPTPQPLKPGLTYRELLEAHLADRQQLQRCALQHEEMRRIVAACNARIDALAAPRRD</sequence>
<evidence type="ECO:0000313" key="2">
    <source>
        <dbReference type="EMBL" id="NRT55731.1"/>
    </source>
</evidence>